<name>A0AAW9MW93_9FIRM</name>
<dbReference type="Pfam" id="PF00924">
    <property type="entry name" value="MS_channel_2nd"/>
    <property type="match status" value="1"/>
</dbReference>
<keyword evidence="12" id="KW-1185">Reference proteome</keyword>
<organism evidence="11 12">
    <name type="scientific">Citroniella saccharovorans</name>
    <dbReference type="NCBI Taxonomy" id="2053367"/>
    <lineage>
        <taxon>Bacteria</taxon>
        <taxon>Bacillati</taxon>
        <taxon>Bacillota</taxon>
        <taxon>Tissierellia</taxon>
        <taxon>Tissierellales</taxon>
        <taxon>Peptoniphilaceae</taxon>
        <taxon>Citroniella</taxon>
    </lineage>
</organism>
<dbReference type="Pfam" id="PF21082">
    <property type="entry name" value="MS_channel_3rd"/>
    <property type="match status" value="1"/>
</dbReference>
<dbReference type="InterPro" id="IPR049278">
    <property type="entry name" value="MS_channel_C"/>
</dbReference>
<feature type="transmembrane region" description="Helical" evidence="7">
    <location>
        <begin position="16"/>
        <end position="37"/>
    </location>
</feature>
<keyword evidence="6 7" id="KW-0472">Membrane</keyword>
<dbReference type="EMBL" id="JAYKOT010000001">
    <property type="protein sequence ID" value="MEB3428835.1"/>
    <property type="molecule type" value="Genomic_DNA"/>
</dbReference>
<reference evidence="11 12" key="1">
    <citation type="submission" date="2024-01" db="EMBL/GenBank/DDBJ databases">
        <title>Complete genome sequence of Citroniella saccharovorans strain M6.X9, isolated from human fecal sample.</title>
        <authorList>
            <person name="Cheng G."/>
            <person name="Westerholm M."/>
            <person name="Schnurer A."/>
        </authorList>
    </citation>
    <scope>NUCLEOTIDE SEQUENCE [LARGE SCALE GENOMIC DNA]</scope>
    <source>
        <strain evidence="11 12">DSM 29873</strain>
    </source>
</reference>
<dbReference type="SUPFAM" id="SSF82861">
    <property type="entry name" value="Mechanosensitive channel protein MscS (YggB), transmembrane region"/>
    <property type="match status" value="1"/>
</dbReference>
<protein>
    <submittedName>
        <fullName evidence="11">Mechanosensitive ion channel family protein</fullName>
    </submittedName>
</protein>
<sequence>MIENIKTFLSISKANILFKIILSLLIFVMVKIIISIIKKSLTLNILKKVQDDSKVDTIKNIILNIIYFVIYFLAGIFILDLFGVNTSSLIATAGIGGIAIAFGSQQLVKDFIMGTLIILEDQFRVGEYISVGGVDGYVIETGLRVTKLKDFSGRLHIIQNGDIRLVTNMSRTPQRAKVTVLLPLNSDLEKINKALNEIFKECNNKFKHITEAPKIYGITKLNDLTFELTIYVKASNEEHFAIETYVRKRILEQFPKDEINFLSVKGVINDEV</sequence>
<dbReference type="RefSeq" id="WP_324618868.1">
    <property type="nucleotide sequence ID" value="NZ_JAYKOT010000001.1"/>
</dbReference>
<evidence type="ECO:0000259" key="8">
    <source>
        <dbReference type="Pfam" id="PF00924"/>
    </source>
</evidence>
<evidence type="ECO:0000313" key="11">
    <source>
        <dbReference type="EMBL" id="MEB3428835.1"/>
    </source>
</evidence>
<comment type="subcellular location">
    <subcellularLocation>
        <location evidence="1">Cell membrane</location>
        <topology evidence="1">Multi-pass membrane protein</topology>
    </subcellularLocation>
</comment>
<evidence type="ECO:0000256" key="5">
    <source>
        <dbReference type="ARBA" id="ARBA00022989"/>
    </source>
</evidence>
<dbReference type="GO" id="GO:0008381">
    <property type="term" value="F:mechanosensitive monoatomic ion channel activity"/>
    <property type="evidence" value="ECO:0007669"/>
    <property type="project" value="InterPro"/>
</dbReference>
<accession>A0AAW9MW93</accession>
<dbReference type="Gene3D" id="1.10.287.1260">
    <property type="match status" value="1"/>
</dbReference>
<dbReference type="Proteomes" id="UP001357733">
    <property type="component" value="Unassembled WGS sequence"/>
</dbReference>
<evidence type="ECO:0000256" key="4">
    <source>
        <dbReference type="ARBA" id="ARBA00022692"/>
    </source>
</evidence>
<feature type="domain" description="Mechanosensitive ion channel MscS C-terminal" evidence="9">
    <location>
        <begin position="177"/>
        <end position="260"/>
    </location>
</feature>
<dbReference type="SUPFAM" id="SSF50182">
    <property type="entry name" value="Sm-like ribonucleoproteins"/>
    <property type="match status" value="1"/>
</dbReference>
<evidence type="ECO:0000256" key="1">
    <source>
        <dbReference type="ARBA" id="ARBA00004651"/>
    </source>
</evidence>
<dbReference type="InterPro" id="IPR045276">
    <property type="entry name" value="YbiO_bact"/>
</dbReference>
<dbReference type="PANTHER" id="PTHR30460:SF0">
    <property type="entry name" value="MODERATE CONDUCTANCE MECHANOSENSITIVE CHANNEL YBIO"/>
    <property type="match status" value="1"/>
</dbReference>
<evidence type="ECO:0000256" key="3">
    <source>
        <dbReference type="ARBA" id="ARBA00022475"/>
    </source>
</evidence>
<keyword evidence="3" id="KW-1003">Cell membrane</keyword>
<evidence type="ECO:0000256" key="6">
    <source>
        <dbReference type="ARBA" id="ARBA00023136"/>
    </source>
</evidence>
<comment type="caution">
    <text evidence="11">The sequence shown here is derived from an EMBL/GenBank/DDBJ whole genome shotgun (WGS) entry which is preliminary data.</text>
</comment>
<dbReference type="InterPro" id="IPR006685">
    <property type="entry name" value="MscS_channel_2nd"/>
</dbReference>
<dbReference type="SUPFAM" id="SSF82689">
    <property type="entry name" value="Mechanosensitive channel protein MscS (YggB), C-terminal domain"/>
    <property type="match status" value="1"/>
</dbReference>
<keyword evidence="5 7" id="KW-1133">Transmembrane helix</keyword>
<feature type="transmembrane region" description="Helical" evidence="7">
    <location>
        <begin position="58"/>
        <end position="78"/>
    </location>
</feature>
<keyword evidence="4 7" id="KW-0812">Transmembrane</keyword>
<evidence type="ECO:0000259" key="10">
    <source>
        <dbReference type="Pfam" id="PF21088"/>
    </source>
</evidence>
<proteinExistence type="inferred from homology"/>
<evidence type="ECO:0000259" key="9">
    <source>
        <dbReference type="Pfam" id="PF21082"/>
    </source>
</evidence>
<dbReference type="Pfam" id="PF21088">
    <property type="entry name" value="MS_channel_1st"/>
    <property type="match status" value="1"/>
</dbReference>
<feature type="domain" description="Mechanosensitive ion channel transmembrane helices 2/3" evidence="10">
    <location>
        <begin position="64"/>
        <end position="105"/>
    </location>
</feature>
<feature type="domain" description="Mechanosensitive ion channel MscS" evidence="8">
    <location>
        <begin position="107"/>
        <end position="171"/>
    </location>
</feature>
<dbReference type="GO" id="GO:0005886">
    <property type="term" value="C:plasma membrane"/>
    <property type="evidence" value="ECO:0007669"/>
    <property type="project" value="UniProtKB-SubCell"/>
</dbReference>
<dbReference type="Gene3D" id="2.30.30.60">
    <property type="match status" value="1"/>
</dbReference>
<dbReference type="Gene3D" id="3.30.70.100">
    <property type="match status" value="1"/>
</dbReference>
<evidence type="ECO:0000313" key="12">
    <source>
        <dbReference type="Proteomes" id="UP001357733"/>
    </source>
</evidence>
<gene>
    <name evidence="11" type="ORF">VLK81_02150</name>
</gene>
<dbReference type="InterPro" id="IPR011066">
    <property type="entry name" value="MscS_channel_C_sf"/>
</dbReference>
<dbReference type="InterPro" id="IPR023408">
    <property type="entry name" value="MscS_beta-dom_sf"/>
</dbReference>
<feature type="transmembrane region" description="Helical" evidence="7">
    <location>
        <begin position="84"/>
        <end position="103"/>
    </location>
</feature>
<dbReference type="PANTHER" id="PTHR30460">
    <property type="entry name" value="MODERATE CONDUCTANCE MECHANOSENSITIVE CHANNEL YBIO"/>
    <property type="match status" value="1"/>
</dbReference>
<dbReference type="AlphaFoldDB" id="A0AAW9MW93"/>
<comment type="similarity">
    <text evidence="2">Belongs to the MscS (TC 1.A.23) family.</text>
</comment>
<evidence type="ECO:0000256" key="7">
    <source>
        <dbReference type="SAM" id="Phobius"/>
    </source>
</evidence>
<evidence type="ECO:0000256" key="2">
    <source>
        <dbReference type="ARBA" id="ARBA00008017"/>
    </source>
</evidence>
<dbReference type="InterPro" id="IPR049142">
    <property type="entry name" value="MS_channel_1st"/>
</dbReference>
<dbReference type="InterPro" id="IPR010920">
    <property type="entry name" value="LSM_dom_sf"/>
</dbReference>
<dbReference type="InterPro" id="IPR011014">
    <property type="entry name" value="MscS_channel_TM-2"/>
</dbReference>